<dbReference type="SUPFAM" id="SSF46894">
    <property type="entry name" value="C-terminal effector domain of the bipartite response regulators"/>
    <property type="match status" value="1"/>
</dbReference>
<dbReference type="PANTHER" id="PTHR43214">
    <property type="entry name" value="TWO-COMPONENT RESPONSE REGULATOR"/>
    <property type="match status" value="1"/>
</dbReference>
<dbReference type="CDD" id="cd06170">
    <property type="entry name" value="LuxR_C_like"/>
    <property type="match status" value="1"/>
</dbReference>
<dbReference type="OrthoDB" id="190609at2"/>
<feature type="domain" description="HTH luxR-type" evidence="4">
    <location>
        <begin position="146"/>
        <end position="210"/>
    </location>
</feature>
<gene>
    <name evidence="6" type="ORF">CMV30_06925</name>
</gene>
<dbReference type="PROSITE" id="PS00622">
    <property type="entry name" value="HTH_LUXR_1"/>
    <property type="match status" value="1"/>
</dbReference>
<evidence type="ECO:0000313" key="6">
    <source>
        <dbReference type="EMBL" id="ATC63707.1"/>
    </source>
</evidence>
<dbReference type="SUPFAM" id="SSF52172">
    <property type="entry name" value="CheY-like"/>
    <property type="match status" value="1"/>
</dbReference>
<evidence type="ECO:0000259" key="4">
    <source>
        <dbReference type="PROSITE" id="PS50043"/>
    </source>
</evidence>
<dbReference type="RefSeq" id="WP_096055339.1">
    <property type="nucleotide sequence ID" value="NZ_CP023344.1"/>
</dbReference>
<dbReference type="InterPro" id="IPR039420">
    <property type="entry name" value="WalR-like"/>
</dbReference>
<dbReference type="Proteomes" id="UP000217265">
    <property type="component" value="Chromosome"/>
</dbReference>
<name>A0A290Q608_9BACT</name>
<accession>A0A290Q608</accession>
<evidence type="ECO:0000313" key="7">
    <source>
        <dbReference type="Proteomes" id="UP000217265"/>
    </source>
</evidence>
<evidence type="ECO:0000259" key="5">
    <source>
        <dbReference type="PROSITE" id="PS50110"/>
    </source>
</evidence>
<dbReference type="PROSITE" id="PS50110">
    <property type="entry name" value="RESPONSE_REGULATORY"/>
    <property type="match status" value="1"/>
</dbReference>
<keyword evidence="1 3" id="KW-0597">Phosphoprotein</keyword>
<sequence>MKLRVSIVDDDEPTRQILKDLIQQSDQLEFVSEHPDTESALEHIPQNKPDVVLMDINVPLLNGIECVRLLKPQLPGTQFLMLTVYADADHIFAALSAGATGYLLKGTRRTQLLTAIKQISQGGSPMSCAIARKVVQSFTKTSAVSERTDIEVLSPRERTVLDLLAKGYLYKEIAESLSLSVMTVDTYVRRVYEKLHVNSRSQAIAKYLQR</sequence>
<dbReference type="InterPro" id="IPR001789">
    <property type="entry name" value="Sig_transdc_resp-reg_receiver"/>
</dbReference>
<dbReference type="GO" id="GO:0000160">
    <property type="term" value="P:phosphorelay signal transduction system"/>
    <property type="evidence" value="ECO:0007669"/>
    <property type="project" value="InterPro"/>
</dbReference>
<protein>
    <submittedName>
        <fullName evidence="6">DNA-binding response regulator</fullName>
    </submittedName>
</protein>
<reference evidence="6 7" key="1">
    <citation type="submission" date="2017-09" db="EMBL/GenBank/DDBJ databases">
        <title>Complete genome sequence of Verrucomicrobial strain HZ-65, isolated from freshwater.</title>
        <authorList>
            <person name="Choi A."/>
        </authorList>
    </citation>
    <scope>NUCLEOTIDE SEQUENCE [LARGE SCALE GENOMIC DNA]</scope>
    <source>
        <strain evidence="6 7">HZ-65</strain>
    </source>
</reference>
<feature type="domain" description="Response regulatory" evidence="5">
    <location>
        <begin position="4"/>
        <end position="120"/>
    </location>
</feature>
<dbReference type="Pfam" id="PF00072">
    <property type="entry name" value="Response_reg"/>
    <property type="match status" value="1"/>
</dbReference>
<dbReference type="SMART" id="SM00448">
    <property type="entry name" value="REC"/>
    <property type="match status" value="1"/>
</dbReference>
<dbReference type="Pfam" id="PF00196">
    <property type="entry name" value="GerE"/>
    <property type="match status" value="1"/>
</dbReference>
<evidence type="ECO:0000256" key="2">
    <source>
        <dbReference type="ARBA" id="ARBA00023125"/>
    </source>
</evidence>
<dbReference type="EMBL" id="CP023344">
    <property type="protein sequence ID" value="ATC63707.1"/>
    <property type="molecule type" value="Genomic_DNA"/>
</dbReference>
<dbReference type="CDD" id="cd17535">
    <property type="entry name" value="REC_NarL-like"/>
    <property type="match status" value="1"/>
</dbReference>
<dbReference type="AlphaFoldDB" id="A0A290Q608"/>
<dbReference type="GO" id="GO:0006355">
    <property type="term" value="P:regulation of DNA-templated transcription"/>
    <property type="evidence" value="ECO:0007669"/>
    <property type="project" value="InterPro"/>
</dbReference>
<keyword evidence="2 6" id="KW-0238">DNA-binding</keyword>
<dbReference type="InterPro" id="IPR000792">
    <property type="entry name" value="Tscrpt_reg_LuxR_C"/>
</dbReference>
<keyword evidence="7" id="KW-1185">Reference proteome</keyword>
<evidence type="ECO:0000256" key="1">
    <source>
        <dbReference type="ARBA" id="ARBA00022553"/>
    </source>
</evidence>
<dbReference type="Gene3D" id="3.40.50.2300">
    <property type="match status" value="1"/>
</dbReference>
<dbReference type="PRINTS" id="PR00038">
    <property type="entry name" value="HTHLUXR"/>
</dbReference>
<dbReference type="InterPro" id="IPR011006">
    <property type="entry name" value="CheY-like_superfamily"/>
</dbReference>
<dbReference type="PROSITE" id="PS50043">
    <property type="entry name" value="HTH_LUXR_2"/>
    <property type="match status" value="1"/>
</dbReference>
<feature type="modified residue" description="4-aspartylphosphate" evidence="3">
    <location>
        <position position="55"/>
    </location>
</feature>
<dbReference type="SMART" id="SM00421">
    <property type="entry name" value="HTH_LUXR"/>
    <property type="match status" value="1"/>
</dbReference>
<organism evidence="6 7">
    <name type="scientific">Nibricoccus aquaticus</name>
    <dbReference type="NCBI Taxonomy" id="2576891"/>
    <lineage>
        <taxon>Bacteria</taxon>
        <taxon>Pseudomonadati</taxon>
        <taxon>Verrucomicrobiota</taxon>
        <taxon>Opitutia</taxon>
        <taxon>Opitutales</taxon>
        <taxon>Opitutaceae</taxon>
        <taxon>Nibricoccus</taxon>
    </lineage>
</organism>
<proteinExistence type="predicted"/>
<dbReference type="InterPro" id="IPR016032">
    <property type="entry name" value="Sig_transdc_resp-reg_C-effctor"/>
</dbReference>
<dbReference type="InterPro" id="IPR058245">
    <property type="entry name" value="NreC/VraR/RcsB-like_REC"/>
</dbReference>
<dbReference type="KEGG" id="vbh:CMV30_06925"/>
<dbReference type="GO" id="GO:0003677">
    <property type="term" value="F:DNA binding"/>
    <property type="evidence" value="ECO:0007669"/>
    <property type="project" value="UniProtKB-KW"/>
</dbReference>
<evidence type="ECO:0000256" key="3">
    <source>
        <dbReference type="PROSITE-ProRule" id="PRU00169"/>
    </source>
</evidence>